<name>A0A1Y5F868_9BACT</name>
<protein>
    <submittedName>
        <fullName evidence="2">Uncharacterized protein</fullName>
    </submittedName>
</protein>
<gene>
    <name evidence="2" type="ORF">A9Q84_12360</name>
</gene>
<feature type="chain" id="PRO_5012147494" evidence="1">
    <location>
        <begin position="18"/>
        <end position="964"/>
    </location>
</feature>
<sequence length="964" mass="113441">MKLVIVLLHLFTLSAFSAPKENSEKVKRMRLLSMIGKEIKSIKKVKRRGPNLEYRLLELYSENLKIIKEVENGIFLRNRNKSLKKKHFFIKSMKLNKKVEKLGRYITKKWKNYRSNAAIYYTLALNERDFNDSKRTKYYLRKSLTVAPNNSPIVHSVKTSLAELYYNDKLYKKAIKYYVDVIKNTGDEWYAKHHYNFGWCLLKTRRQKAALNHLLKAYQVSKNPRYVTVESQILDAISIFFIQNNKLEEGTKFYLKNVEEPAEYLTKFATRAQSSKKYHAINKILLAGVSSAKDKKQYGELVLYYNYQLEFYRTFKKEEMHLRVAKKLTALNKLKKINDEDKEISISRIKSFVGYLQVRISKNQMNVDEEQLAKKLDNVLIYFKLLKNLDPEKIKNYTFFQGETLYSVKKFRRAYTMYAKALEYIKSDQVAFNKLSNEKKQTVKSPWDDKFSKKVINSLLATLSKLEENESVSYKLKSYVYSNHINLWPKDQKSRLIYPKLYSIYFKHKKINQAVKVITSYNSHFKQDLESQKGMFAKVFDHYVLKKDITKITYWINQFNKGFLSYENQYVKKATIILANLLFNEIDKIIAKGDYKKAKGKYLEILKNKNYPQKIKTQSSYRIAILDLKSLNIKSSWAWMRKSFKQDKSNELFKEIKNINNMVIEYSQAQDFRRALSLSYNTLKKFCHKKYPQKVNFFKNAIIYSVIENNDRAILKLKKVSSKCNIDLKYIKKDISNFASNFALEGNLKRLFWFKSNFPKFINNKLITEVAEKSYWRFIGQGNTSQARTMLNIMNKYHSGNTSVITNYKIFVKKYSKANFNFNTTKFDGQIFNKEIEKNINHLKEIVIAGKSIQNSKHPMITPKVSAFVASLYGRFLAQLENYTPFGFNKKEARMFKDQLSPLINNIVTERNNYNTQAINTIRSNSILSFDNHNIKESNSTKANVLIRYPASLLSLSLDVQGAE</sequence>
<comment type="caution">
    <text evidence="2">The sequence shown here is derived from an EMBL/GenBank/DDBJ whole genome shotgun (WGS) entry which is preliminary data.</text>
</comment>
<organism evidence="2 3">
    <name type="scientific">Halobacteriovorax marinus</name>
    <dbReference type="NCBI Taxonomy" id="97084"/>
    <lineage>
        <taxon>Bacteria</taxon>
        <taxon>Pseudomonadati</taxon>
        <taxon>Bdellovibrionota</taxon>
        <taxon>Bacteriovoracia</taxon>
        <taxon>Bacteriovoracales</taxon>
        <taxon>Halobacteriovoraceae</taxon>
        <taxon>Halobacteriovorax</taxon>
    </lineage>
</organism>
<feature type="signal peptide" evidence="1">
    <location>
        <begin position="1"/>
        <end position="17"/>
    </location>
</feature>
<dbReference type="InterPro" id="IPR019734">
    <property type="entry name" value="TPR_rpt"/>
</dbReference>
<dbReference type="AlphaFoldDB" id="A0A1Y5F868"/>
<dbReference type="Proteomes" id="UP000196531">
    <property type="component" value="Unassembled WGS sequence"/>
</dbReference>
<dbReference type="SMART" id="SM00028">
    <property type="entry name" value="TPR"/>
    <property type="match status" value="4"/>
</dbReference>
<keyword evidence="1" id="KW-0732">Signal</keyword>
<reference evidence="3" key="1">
    <citation type="journal article" date="2017" name="Proc. Natl. Acad. Sci. U.S.A.">
        <title>Simulation of Deepwater Horizon oil plume reveals substrate specialization within a complex community of hydrocarbon-degraders.</title>
        <authorList>
            <person name="Hu P."/>
            <person name="Dubinsky E.A."/>
            <person name="Probst A.J."/>
            <person name="Wang J."/>
            <person name="Sieber C.M.K."/>
            <person name="Tom L.M."/>
            <person name="Gardinali P."/>
            <person name="Banfield J.F."/>
            <person name="Atlas R.M."/>
            <person name="Andersen G.L."/>
        </authorList>
    </citation>
    <scope>NUCLEOTIDE SEQUENCE [LARGE SCALE GENOMIC DNA]</scope>
</reference>
<dbReference type="SUPFAM" id="SSF48452">
    <property type="entry name" value="TPR-like"/>
    <property type="match status" value="1"/>
</dbReference>
<evidence type="ECO:0000256" key="1">
    <source>
        <dbReference type="SAM" id="SignalP"/>
    </source>
</evidence>
<proteinExistence type="predicted"/>
<dbReference type="InterPro" id="IPR011990">
    <property type="entry name" value="TPR-like_helical_dom_sf"/>
</dbReference>
<accession>A0A1Y5F868</accession>
<evidence type="ECO:0000313" key="3">
    <source>
        <dbReference type="Proteomes" id="UP000196531"/>
    </source>
</evidence>
<dbReference type="Gene3D" id="1.25.40.10">
    <property type="entry name" value="Tetratricopeptide repeat domain"/>
    <property type="match status" value="1"/>
</dbReference>
<dbReference type="EMBL" id="MAAO01000006">
    <property type="protein sequence ID" value="OUR97116.1"/>
    <property type="molecule type" value="Genomic_DNA"/>
</dbReference>
<evidence type="ECO:0000313" key="2">
    <source>
        <dbReference type="EMBL" id="OUR97116.1"/>
    </source>
</evidence>